<keyword evidence="7" id="KW-1185">Reference proteome</keyword>
<sequence>MSGQRGFLSIESKNIFSILKKWLYTEQDIVFRELISNASDAIEKLLTVQMADKTAGCYPQGKITVTLDGEGNRIIISDNGVGMTADEVNRYINQIAFSGAADFINQYREEQQDSIIGHFGVGFYSAFMLADHVAIETKSYLEEAAAVRWDCKSDMAYEMTTGARTSHGTDVILYLNKDNPYIEKADTVHDIIQKYFLFLKTEIYFDGPNFDHVLVNDTNPLWNQPDSQTTTESMNQFYRECYDDISNPLFWIKFESVDIGLRGILFFRDTKNQTEEIDGTFKIYNRGVFVGENIKELIPRFVNLQSGIIDCTNLPLVVSRSTIREEDQKADMASLIYECLSQEVTIGINHLFEKNRADYERFWPHLNAFVKYGILQDKIFASVMTRKVIFKDIYGQYKTIPEYMAEGEASAGGTVYYASDSVEQAHYIKLFKRCRLNALLFDHVIDQPFLRRQELIHSNVRFVRIDSDGEALFQGAIHDGDQGKIERLTSKIHHALGERLGQMELKITNLEEPSITTLIIHDEKSRRMADMLEIYGMINQADTSLKEMQSKSTFLVNLNNDIIRYVLEASEAPDPQGANCSKQTDLILNQLLDLALLGQGALNVEDVEGFILRSEDIINQWIK</sequence>
<evidence type="ECO:0000256" key="5">
    <source>
        <dbReference type="PIRSR" id="PIRSR002583-1"/>
    </source>
</evidence>
<dbReference type="InterPro" id="IPR036890">
    <property type="entry name" value="HATPase_C_sf"/>
</dbReference>
<feature type="binding site" evidence="5">
    <location>
        <position position="78"/>
    </location>
    <ligand>
        <name>ATP</name>
        <dbReference type="ChEBI" id="CHEBI:30616"/>
    </ligand>
</feature>
<feature type="binding site" evidence="5">
    <location>
        <position position="320"/>
    </location>
    <ligand>
        <name>ATP</name>
        <dbReference type="ChEBI" id="CHEBI:30616"/>
    </ligand>
</feature>
<name>A0A858BVB9_9FIRM</name>
<dbReference type="AlphaFoldDB" id="A0A858BVB9"/>
<dbReference type="GO" id="GO:0051082">
    <property type="term" value="F:unfolded protein binding"/>
    <property type="evidence" value="ECO:0007669"/>
    <property type="project" value="InterPro"/>
</dbReference>
<keyword evidence="2 5" id="KW-0547">Nucleotide-binding</keyword>
<accession>A0A858BVB9</accession>
<dbReference type="NCBIfam" id="NF003555">
    <property type="entry name" value="PRK05218.1"/>
    <property type="match status" value="1"/>
</dbReference>
<dbReference type="KEGG" id="abut:Ami103574_04985"/>
<dbReference type="InterPro" id="IPR020575">
    <property type="entry name" value="Hsp90_N"/>
</dbReference>
<evidence type="ECO:0000313" key="6">
    <source>
        <dbReference type="EMBL" id="QIB68714.1"/>
    </source>
</evidence>
<protein>
    <submittedName>
        <fullName evidence="6">Molecular chaperone HtpG</fullName>
    </submittedName>
</protein>
<dbReference type="Gene3D" id="3.30.230.80">
    <property type="match status" value="1"/>
</dbReference>
<dbReference type="Gene3D" id="3.30.565.10">
    <property type="entry name" value="Histidine kinase-like ATPase, C-terminal domain"/>
    <property type="match status" value="1"/>
</dbReference>
<gene>
    <name evidence="6" type="primary">htpG</name>
    <name evidence="6" type="ORF">Ami103574_04985</name>
</gene>
<feature type="binding site" evidence="5">
    <location>
        <begin position="98"/>
        <end position="99"/>
    </location>
    <ligand>
        <name>ATP</name>
        <dbReference type="ChEBI" id="CHEBI:30616"/>
    </ligand>
</feature>
<dbReference type="InterPro" id="IPR037196">
    <property type="entry name" value="HSP90_C"/>
</dbReference>
<feature type="binding site" evidence="5">
    <location>
        <position position="83"/>
    </location>
    <ligand>
        <name>ATP</name>
        <dbReference type="ChEBI" id="CHEBI:30616"/>
    </ligand>
</feature>
<dbReference type="InterPro" id="IPR020568">
    <property type="entry name" value="Ribosomal_Su5_D2-typ_SF"/>
</dbReference>
<dbReference type="GO" id="GO:0016887">
    <property type="term" value="F:ATP hydrolysis activity"/>
    <property type="evidence" value="ECO:0007669"/>
    <property type="project" value="InterPro"/>
</dbReference>
<keyword evidence="3 5" id="KW-0067">ATP-binding</keyword>
<dbReference type="GO" id="GO:0005524">
    <property type="term" value="F:ATP binding"/>
    <property type="evidence" value="ECO:0007669"/>
    <property type="project" value="UniProtKB-KW"/>
</dbReference>
<dbReference type="EMBL" id="CP048649">
    <property type="protein sequence ID" value="QIB68714.1"/>
    <property type="molecule type" value="Genomic_DNA"/>
</dbReference>
<dbReference type="SUPFAM" id="SSF55874">
    <property type="entry name" value="ATPase domain of HSP90 chaperone/DNA topoisomerase II/histidine kinase"/>
    <property type="match status" value="1"/>
</dbReference>
<organism evidence="6 7">
    <name type="scientific">Aminipila butyrica</name>
    <dbReference type="NCBI Taxonomy" id="433296"/>
    <lineage>
        <taxon>Bacteria</taxon>
        <taxon>Bacillati</taxon>
        <taxon>Bacillota</taxon>
        <taxon>Clostridia</taxon>
        <taxon>Peptostreptococcales</taxon>
        <taxon>Anaerovoracaceae</taxon>
        <taxon>Aminipila</taxon>
    </lineage>
</organism>
<dbReference type="InterPro" id="IPR001404">
    <property type="entry name" value="Hsp90_fam"/>
</dbReference>
<keyword evidence="4" id="KW-0143">Chaperone</keyword>
<evidence type="ECO:0000313" key="7">
    <source>
        <dbReference type="Proteomes" id="UP000466848"/>
    </source>
</evidence>
<proteinExistence type="inferred from homology"/>
<feature type="binding site" evidence="5">
    <location>
        <position position="169"/>
    </location>
    <ligand>
        <name>ATP</name>
        <dbReference type="ChEBI" id="CHEBI:30616"/>
    </ligand>
</feature>
<comment type="similarity">
    <text evidence="1">Belongs to the heat shock protein 90 family.</text>
</comment>
<feature type="binding site" evidence="5">
    <location>
        <position position="37"/>
    </location>
    <ligand>
        <name>ATP</name>
        <dbReference type="ChEBI" id="CHEBI:30616"/>
    </ligand>
</feature>
<reference evidence="6 7" key="1">
    <citation type="submission" date="2020-02" db="EMBL/GenBank/DDBJ databases">
        <authorList>
            <person name="Kim Y.B."/>
            <person name="Roh S.W."/>
        </authorList>
    </citation>
    <scope>NUCLEOTIDE SEQUENCE [LARGE SCALE GENOMIC DNA]</scope>
    <source>
        <strain evidence="6 7">DSM 103574</strain>
    </source>
</reference>
<dbReference type="Gene3D" id="3.40.50.11260">
    <property type="match status" value="1"/>
</dbReference>
<evidence type="ECO:0000256" key="4">
    <source>
        <dbReference type="ARBA" id="ARBA00023186"/>
    </source>
</evidence>
<dbReference type="PANTHER" id="PTHR11528">
    <property type="entry name" value="HEAT SHOCK PROTEIN 90 FAMILY MEMBER"/>
    <property type="match status" value="1"/>
</dbReference>
<dbReference type="SUPFAM" id="SSF54211">
    <property type="entry name" value="Ribosomal protein S5 domain 2-like"/>
    <property type="match status" value="1"/>
</dbReference>
<dbReference type="GO" id="GO:0140662">
    <property type="term" value="F:ATP-dependent protein folding chaperone"/>
    <property type="evidence" value="ECO:0007669"/>
    <property type="project" value="InterPro"/>
</dbReference>
<dbReference type="Pfam" id="PF13589">
    <property type="entry name" value="HATPase_c_3"/>
    <property type="match status" value="1"/>
</dbReference>
<evidence type="ECO:0000256" key="1">
    <source>
        <dbReference type="ARBA" id="ARBA00008239"/>
    </source>
</evidence>
<dbReference type="RefSeq" id="WP_163065577.1">
    <property type="nucleotide sequence ID" value="NZ_CP048649.1"/>
</dbReference>
<dbReference type="Gene3D" id="1.20.120.790">
    <property type="entry name" value="Heat shock protein 90, C-terminal domain"/>
    <property type="match status" value="1"/>
</dbReference>
<dbReference type="PRINTS" id="PR00775">
    <property type="entry name" value="HEATSHOCK90"/>
</dbReference>
<feature type="binding site" evidence="5">
    <location>
        <position position="33"/>
    </location>
    <ligand>
        <name>ATP</name>
        <dbReference type="ChEBI" id="CHEBI:30616"/>
    </ligand>
</feature>
<dbReference type="PIRSF" id="PIRSF002583">
    <property type="entry name" value="Hsp90"/>
    <property type="match status" value="1"/>
</dbReference>
<evidence type="ECO:0000256" key="2">
    <source>
        <dbReference type="ARBA" id="ARBA00022741"/>
    </source>
</evidence>
<dbReference type="Pfam" id="PF00183">
    <property type="entry name" value="HSP90"/>
    <property type="match status" value="1"/>
</dbReference>
<dbReference type="Proteomes" id="UP000466848">
    <property type="component" value="Chromosome"/>
</dbReference>
<evidence type="ECO:0000256" key="3">
    <source>
        <dbReference type="ARBA" id="ARBA00022840"/>
    </source>
</evidence>